<reference evidence="1" key="1">
    <citation type="journal article" date="2012" name="Mol. Plant Microbe Interact.">
        <title>A highly conserved effector in Fusarium oxysporum is required for full virulence on Arabidopsis.</title>
        <authorList>
            <person name="Thatcher L.F."/>
            <person name="Gardiner D.M."/>
            <person name="Kazan K."/>
            <person name="Manners J."/>
        </authorList>
    </citation>
    <scope>NUCLEOTIDE SEQUENCE [LARGE SCALE GENOMIC DNA]</scope>
    <source>
        <strain evidence="1">Fo5176</strain>
    </source>
</reference>
<dbReference type="EMBL" id="AFQF01002526">
    <property type="protein sequence ID" value="EGU80414.1"/>
    <property type="molecule type" value="Genomic_DNA"/>
</dbReference>
<gene>
    <name evidence="1" type="ORF">FOXB_09063</name>
</gene>
<dbReference type="AlphaFoldDB" id="F9FRN2"/>
<comment type="caution">
    <text evidence="1">The sequence shown here is derived from an EMBL/GenBank/DDBJ whole genome shotgun (WGS) entry which is preliminary data.</text>
</comment>
<sequence length="56" mass="6852">MLNLLRDAFPKRRSRRCLEGKRIILPQIVIEASYDLNHQYQLFQLYYLSQPYTYKS</sequence>
<evidence type="ECO:0000313" key="1">
    <source>
        <dbReference type="EMBL" id="EGU80414.1"/>
    </source>
</evidence>
<protein>
    <submittedName>
        <fullName evidence="1">Uncharacterized protein</fullName>
    </submittedName>
</protein>
<proteinExistence type="predicted"/>
<name>F9FRN2_FUSOF</name>
<organism evidence="1">
    <name type="scientific">Fusarium oxysporum (strain Fo5176)</name>
    <name type="common">Fusarium vascular wilt</name>
    <dbReference type="NCBI Taxonomy" id="660025"/>
    <lineage>
        <taxon>Eukaryota</taxon>
        <taxon>Fungi</taxon>
        <taxon>Dikarya</taxon>
        <taxon>Ascomycota</taxon>
        <taxon>Pezizomycotina</taxon>
        <taxon>Sordariomycetes</taxon>
        <taxon>Hypocreomycetidae</taxon>
        <taxon>Hypocreales</taxon>
        <taxon>Nectriaceae</taxon>
        <taxon>Fusarium</taxon>
        <taxon>Fusarium oxysporum species complex</taxon>
    </lineage>
</organism>
<accession>F9FRN2</accession>